<sequence length="399" mass="44148">MNFSSVNAGDVVNGFGGGAGVSGGRDPLLSAGEKETMQNLNTRLSSYLEKVRDLEDSNTDLERKIKEWYENNRLGGAGDSAASDYSKYYKQIEDLTNRIIGAAVDNARVVLQIDNARLAADDFKLKGENEQFLHQNVEADINGLRKVMDGLTVTKSDLEMQLESLAEELAFLKKNHEEEMKGYHGVGGQLSVEMNAAPGIDLMKVLNEMRAQYEKMAEKNRMEAESQFIEACKSLKQELLYGAEEVQSSKSEISDLKRTFQALEIELQAALAMKRSLEDTLLETEGGYCQQLSQLQAKISALEEQLGAIRSEIANQCLDYEKLLDVKTLLEMEIETYRRLLEGDGGVSLNSPESSGGGSQSGSQQSRGQHKTRKIHTIVQEVVDGEVVSESVKEVEEPM</sequence>
<comment type="caution">
    <text evidence="8">The sequence shown here is derived from an EMBL/GenBank/DDBJ whole genome shotgun (WGS) entry which is preliminary data.</text>
</comment>
<feature type="region of interest" description="Disordered" evidence="6">
    <location>
        <begin position="343"/>
        <end position="375"/>
    </location>
</feature>
<evidence type="ECO:0000313" key="9">
    <source>
        <dbReference type="Proteomes" id="UP001066276"/>
    </source>
</evidence>
<dbReference type="Gene3D" id="1.20.5.170">
    <property type="match status" value="1"/>
</dbReference>
<dbReference type="EMBL" id="JANPWB010000010">
    <property type="protein sequence ID" value="KAJ1135720.1"/>
    <property type="molecule type" value="Genomic_DNA"/>
</dbReference>
<dbReference type="PROSITE" id="PS51842">
    <property type="entry name" value="IF_ROD_2"/>
    <property type="match status" value="1"/>
</dbReference>
<dbReference type="FunFam" id="1.20.5.500:FF:000001">
    <property type="entry name" value="Type II keratin 23"/>
    <property type="match status" value="1"/>
</dbReference>
<dbReference type="Proteomes" id="UP001066276">
    <property type="component" value="Chromosome 6"/>
</dbReference>
<dbReference type="AlphaFoldDB" id="A0AAV7Q6B1"/>
<accession>A0AAV7Q6B1</accession>
<evidence type="ECO:0000256" key="6">
    <source>
        <dbReference type="SAM" id="MobiDB-lite"/>
    </source>
</evidence>
<evidence type="ECO:0000256" key="4">
    <source>
        <dbReference type="RuleBase" id="RU000685"/>
    </source>
</evidence>
<dbReference type="GO" id="GO:0005882">
    <property type="term" value="C:intermediate filament"/>
    <property type="evidence" value="ECO:0007669"/>
    <property type="project" value="UniProtKB-KW"/>
</dbReference>
<dbReference type="Pfam" id="PF00038">
    <property type="entry name" value="Filament"/>
    <property type="match status" value="1"/>
</dbReference>
<feature type="domain" description="IF rod" evidence="7">
    <location>
        <begin position="33"/>
        <end position="348"/>
    </location>
</feature>
<dbReference type="InterPro" id="IPR018039">
    <property type="entry name" value="IF_conserved"/>
</dbReference>
<comment type="similarity">
    <text evidence="4">Belongs to the intermediate filament family.</text>
</comment>
<evidence type="ECO:0000256" key="3">
    <source>
        <dbReference type="ARBA" id="ARBA00023054"/>
    </source>
</evidence>
<dbReference type="GO" id="GO:0030855">
    <property type="term" value="P:epithelial cell differentiation"/>
    <property type="evidence" value="ECO:0007669"/>
    <property type="project" value="TreeGrafter"/>
</dbReference>
<evidence type="ECO:0000256" key="1">
    <source>
        <dbReference type="ARBA" id="ARBA00022744"/>
    </source>
</evidence>
<organism evidence="8 9">
    <name type="scientific">Pleurodeles waltl</name>
    <name type="common">Iberian ribbed newt</name>
    <dbReference type="NCBI Taxonomy" id="8319"/>
    <lineage>
        <taxon>Eukaryota</taxon>
        <taxon>Metazoa</taxon>
        <taxon>Chordata</taxon>
        <taxon>Craniata</taxon>
        <taxon>Vertebrata</taxon>
        <taxon>Euteleostomi</taxon>
        <taxon>Amphibia</taxon>
        <taxon>Batrachia</taxon>
        <taxon>Caudata</taxon>
        <taxon>Salamandroidea</taxon>
        <taxon>Salamandridae</taxon>
        <taxon>Pleurodelinae</taxon>
        <taxon>Pleurodeles</taxon>
    </lineage>
</organism>
<dbReference type="PANTHER" id="PTHR23239:SF207">
    <property type="entry name" value="KERATIN, TYPE I CYTOSKELETAL 24"/>
    <property type="match status" value="1"/>
</dbReference>
<keyword evidence="1" id="KW-0416">Keratin</keyword>
<dbReference type="SUPFAM" id="SSF64593">
    <property type="entry name" value="Intermediate filament protein, coiled coil region"/>
    <property type="match status" value="2"/>
</dbReference>
<evidence type="ECO:0000256" key="5">
    <source>
        <dbReference type="SAM" id="Coils"/>
    </source>
</evidence>
<dbReference type="InterPro" id="IPR002957">
    <property type="entry name" value="Keratin_I"/>
</dbReference>
<evidence type="ECO:0000313" key="8">
    <source>
        <dbReference type="EMBL" id="KAJ1135720.1"/>
    </source>
</evidence>
<dbReference type="Gene3D" id="1.20.5.500">
    <property type="entry name" value="Single helix bin"/>
    <property type="match status" value="1"/>
</dbReference>
<keyword evidence="9" id="KW-1185">Reference proteome</keyword>
<dbReference type="GO" id="GO:0045109">
    <property type="term" value="P:intermediate filament organization"/>
    <property type="evidence" value="ECO:0007669"/>
    <property type="project" value="TreeGrafter"/>
</dbReference>
<evidence type="ECO:0000256" key="2">
    <source>
        <dbReference type="ARBA" id="ARBA00022754"/>
    </source>
</evidence>
<proteinExistence type="inferred from homology"/>
<dbReference type="FunFam" id="1.20.5.1160:FF:000002">
    <property type="entry name" value="Type I keratin 10"/>
    <property type="match status" value="1"/>
</dbReference>
<protein>
    <recommendedName>
        <fullName evidence="7">IF rod domain-containing protein</fullName>
    </recommendedName>
</protein>
<gene>
    <name evidence="8" type="ORF">NDU88_002155</name>
</gene>
<dbReference type="SMART" id="SM01391">
    <property type="entry name" value="Filament"/>
    <property type="match status" value="1"/>
</dbReference>
<dbReference type="PRINTS" id="PR01248">
    <property type="entry name" value="TYPE1KERATIN"/>
</dbReference>
<feature type="coiled-coil region" evidence="5">
    <location>
        <begin position="246"/>
        <end position="312"/>
    </location>
</feature>
<dbReference type="InterPro" id="IPR039008">
    <property type="entry name" value="IF_rod_dom"/>
</dbReference>
<dbReference type="PROSITE" id="PS00226">
    <property type="entry name" value="IF_ROD_1"/>
    <property type="match status" value="1"/>
</dbReference>
<dbReference type="FunFam" id="1.20.5.170:FF:000002">
    <property type="entry name" value="Type I keratin KA11"/>
    <property type="match status" value="1"/>
</dbReference>
<reference evidence="8" key="1">
    <citation type="journal article" date="2022" name="bioRxiv">
        <title>Sequencing and chromosome-scale assembly of the giantPleurodeles waltlgenome.</title>
        <authorList>
            <person name="Brown T."/>
            <person name="Elewa A."/>
            <person name="Iarovenko S."/>
            <person name="Subramanian E."/>
            <person name="Araus A.J."/>
            <person name="Petzold A."/>
            <person name="Susuki M."/>
            <person name="Suzuki K.-i.T."/>
            <person name="Hayashi T."/>
            <person name="Toyoda A."/>
            <person name="Oliveira C."/>
            <person name="Osipova E."/>
            <person name="Leigh N.D."/>
            <person name="Simon A."/>
            <person name="Yun M.H."/>
        </authorList>
    </citation>
    <scope>NUCLEOTIDE SEQUENCE</scope>
    <source>
        <strain evidence="8">20211129_DDA</strain>
        <tissue evidence="8">Liver</tissue>
    </source>
</reference>
<dbReference type="Gene3D" id="1.20.5.1160">
    <property type="entry name" value="Vasodilator-stimulated phosphoprotein"/>
    <property type="match status" value="1"/>
</dbReference>
<dbReference type="GO" id="GO:0005198">
    <property type="term" value="F:structural molecule activity"/>
    <property type="evidence" value="ECO:0007669"/>
    <property type="project" value="InterPro"/>
</dbReference>
<evidence type="ECO:0000259" key="7">
    <source>
        <dbReference type="PROSITE" id="PS51842"/>
    </source>
</evidence>
<keyword evidence="3 5" id="KW-0175">Coiled coil</keyword>
<feature type="coiled-coil region" evidence="5">
    <location>
        <begin position="148"/>
        <end position="182"/>
    </location>
</feature>
<keyword evidence="2 4" id="KW-0403">Intermediate filament</keyword>
<feature type="coiled-coil region" evidence="5">
    <location>
        <begin position="37"/>
        <end position="71"/>
    </location>
</feature>
<name>A0AAV7Q6B1_PLEWA</name>
<dbReference type="PANTHER" id="PTHR23239">
    <property type="entry name" value="INTERMEDIATE FILAMENT"/>
    <property type="match status" value="1"/>
</dbReference>